<evidence type="ECO:0000256" key="1">
    <source>
        <dbReference type="ARBA" id="ARBA00005417"/>
    </source>
</evidence>
<accession>A0A418YD30</accession>
<proteinExistence type="inferred from homology"/>
<dbReference type="PROSITE" id="PS00211">
    <property type="entry name" value="ABC_TRANSPORTER_1"/>
    <property type="match status" value="1"/>
</dbReference>
<dbReference type="InterPro" id="IPR027417">
    <property type="entry name" value="P-loop_NTPase"/>
</dbReference>
<dbReference type="AlphaFoldDB" id="A0A418YD30"/>
<evidence type="ECO:0000256" key="4">
    <source>
        <dbReference type="ARBA" id="ARBA00022840"/>
    </source>
</evidence>
<organism evidence="6 7">
    <name type="scientific">Motilimonas pumila</name>
    <dbReference type="NCBI Taxonomy" id="2303987"/>
    <lineage>
        <taxon>Bacteria</taxon>
        <taxon>Pseudomonadati</taxon>
        <taxon>Pseudomonadota</taxon>
        <taxon>Gammaproteobacteria</taxon>
        <taxon>Alteromonadales</taxon>
        <taxon>Alteromonadales genera incertae sedis</taxon>
        <taxon>Motilimonas</taxon>
    </lineage>
</organism>
<keyword evidence="2" id="KW-0813">Transport</keyword>
<protein>
    <submittedName>
        <fullName evidence="6">Manganese/iron ABC transporter ATP-binding protein</fullName>
    </submittedName>
</protein>
<dbReference type="GO" id="GO:0016887">
    <property type="term" value="F:ATP hydrolysis activity"/>
    <property type="evidence" value="ECO:0007669"/>
    <property type="project" value="InterPro"/>
</dbReference>
<dbReference type="Proteomes" id="UP000283255">
    <property type="component" value="Unassembled WGS sequence"/>
</dbReference>
<keyword evidence="7" id="KW-1185">Reference proteome</keyword>
<feature type="domain" description="ABC transporter" evidence="5">
    <location>
        <begin position="5"/>
        <end position="240"/>
    </location>
</feature>
<reference evidence="6 7" key="2">
    <citation type="submission" date="2019-01" db="EMBL/GenBank/DDBJ databases">
        <title>Motilimonas pumilus sp. nov., isolated from the gut of sea cucumber (Apostichopus japonicus).</title>
        <authorList>
            <person name="Wang F.-Q."/>
            <person name="Ren L.-H."/>
            <person name="Lin Y.-W."/>
            <person name="Sun G.-H."/>
            <person name="Du Z.-J."/>
            <person name="Zhao J.-X."/>
            <person name="Liu X.-J."/>
            <person name="Liu L.-J."/>
        </authorList>
    </citation>
    <scope>NUCLEOTIDE SEQUENCE [LARGE SCALE GENOMIC DNA]</scope>
    <source>
        <strain evidence="6 7">PLHSC7-2</strain>
    </source>
</reference>
<dbReference type="PROSITE" id="PS50893">
    <property type="entry name" value="ABC_TRANSPORTER_2"/>
    <property type="match status" value="1"/>
</dbReference>
<dbReference type="RefSeq" id="WP_119911260.1">
    <property type="nucleotide sequence ID" value="NZ_QZCH01000017.1"/>
</dbReference>
<dbReference type="OrthoDB" id="9806726at2"/>
<dbReference type="PANTHER" id="PTHR42734:SF5">
    <property type="entry name" value="IRON TRANSPORT SYSTEM ATP-BINDING PROTEIN HI_0361-RELATED"/>
    <property type="match status" value="1"/>
</dbReference>
<dbReference type="Pfam" id="PF00005">
    <property type="entry name" value="ABC_tran"/>
    <property type="match status" value="1"/>
</dbReference>
<dbReference type="GO" id="GO:0005524">
    <property type="term" value="F:ATP binding"/>
    <property type="evidence" value="ECO:0007669"/>
    <property type="project" value="UniProtKB-KW"/>
</dbReference>
<reference evidence="6 7" key="1">
    <citation type="submission" date="2018-09" db="EMBL/GenBank/DDBJ databases">
        <authorList>
            <person name="Wang F."/>
        </authorList>
    </citation>
    <scope>NUCLEOTIDE SEQUENCE [LARGE SCALE GENOMIC DNA]</scope>
    <source>
        <strain evidence="6 7">PLHSC7-2</strain>
    </source>
</reference>
<dbReference type="NCBIfam" id="NF011630">
    <property type="entry name" value="PRK15056.1"/>
    <property type="match status" value="1"/>
</dbReference>
<sequence>MQSGLNIEHVSVRYRNGLEALSDANLALPPGSITALVGVNGSGKSTLFKSIMGFVKLSAGKVTFNNVPMAQALKANQVAYVPQSEEIDWQFPVLVEDVVMMGRYGHMNFLRRAKQRDRDLVRQALTRVGMWSCRQRQIGELSGGQKKRVFLARALAQQAQLILLDEPFTGVDVTTEEQIMALLRELRQEGKMILVATHNLGSVPEFCDRAALIKQRIIAAGLTEQVFTHQNLQHTFGGVLRHFILAGKELHEDEDTRKVTVISDCERPVVMYDQWAQTPLSRQQKLTAITSQSEAQP</sequence>
<evidence type="ECO:0000256" key="2">
    <source>
        <dbReference type="ARBA" id="ARBA00022448"/>
    </source>
</evidence>
<comment type="caution">
    <text evidence="6">The sequence shown here is derived from an EMBL/GenBank/DDBJ whole genome shotgun (WGS) entry which is preliminary data.</text>
</comment>
<name>A0A418YD30_9GAMM</name>
<dbReference type="InterPro" id="IPR003593">
    <property type="entry name" value="AAA+_ATPase"/>
</dbReference>
<dbReference type="InterPro" id="IPR050153">
    <property type="entry name" value="Metal_Ion_Import_ABC"/>
</dbReference>
<dbReference type="SUPFAM" id="SSF52540">
    <property type="entry name" value="P-loop containing nucleoside triphosphate hydrolases"/>
    <property type="match status" value="1"/>
</dbReference>
<dbReference type="EMBL" id="QZCH01000017">
    <property type="protein sequence ID" value="RJG42438.1"/>
    <property type="molecule type" value="Genomic_DNA"/>
</dbReference>
<evidence type="ECO:0000259" key="5">
    <source>
        <dbReference type="PROSITE" id="PS50893"/>
    </source>
</evidence>
<comment type="similarity">
    <text evidence="1">Belongs to the ABC transporter superfamily.</text>
</comment>
<dbReference type="SMART" id="SM00382">
    <property type="entry name" value="AAA"/>
    <property type="match status" value="1"/>
</dbReference>
<evidence type="ECO:0000256" key="3">
    <source>
        <dbReference type="ARBA" id="ARBA00022741"/>
    </source>
</evidence>
<dbReference type="PANTHER" id="PTHR42734">
    <property type="entry name" value="METAL TRANSPORT SYSTEM ATP-BINDING PROTEIN TM_0124-RELATED"/>
    <property type="match status" value="1"/>
</dbReference>
<dbReference type="CDD" id="cd03235">
    <property type="entry name" value="ABC_Metallic_Cations"/>
    <property type="match status" value="1"/>
</dbReference>
<dbReference type="FunFam" id="3.40.50.300:FF:000134">
    <property type="entry name" value="Iron-enterobactin ABC transporter ATP-binding protein"/>
    <property type="match status" value="1"/>
</dbReference>
<evidence type="ECO:0000313" key="6">
    <source>
        <dbReference type="EMBL" id="RJG42438.1"/>
    </source>
</evidence>
<keyword evidence="4 6" id="KW-0067">ATP-binding</keyword>
<gene>
    <name evidence="6" type="ORF">D1Z90_13270</name>
</gene>
<evidence type="ECO:0000313" key="7">
    <source>
        <dbReference type="Proteomes" id="UP000283255"/>
    </source>
</evidence>
<dbReference type="Gene3D" id="3.40.50.300">
    <property type="entry name" value="P-loop containing nucleotide triphosphate hydrolases"/>
    <property type="match status" value="1"/>
</dbReference>
<dbReference type="InterPro" id="IPR003439">
    <property type="entry name" value="ABC_transporter-like_ATP-bd"/>
</dbReference>
<keyword evidence="3" id="KW-0547">Nucleotide-binding</keyword>
<dbReference type="InterPro" id="IPR017871">
    <property type="entry name" value="ABC_transporter-like_CS"/>
</dbReference>